<dbReference type="PANTHER" id="PTHR39515">
    <property type="entry name" value="CONSERVED PROTEIN"/>
    <property type="match status" value="1"/>
</dbReference>
<organism evidence="2">
    <name type="scientific">mine drainage metagenome</name>
    <dbReference type="NCBI Taxonomy" id="410659"/>
    <lineage>
        <taxon>unclassified sequences</taxon>
        <taxon>metagenomes</taxon>
        <taxon>ecological metagenomes</taxon>
    </lineage>
</organism>
<evidence type="ECO:0000259" key="1">
    <source>
        <dbReference type="PROSITE" id="PS50995"/>
    </source>
</evidence>
<dbReference type="SUPFAM" id="SSF46785">
    <property type="entry name" value="Winged helix' DNA-binding domain"/>
    <property type="match status" value="1"/>
</dbReference>
<dbReference type="EMBL" id="MLJW01000514">
    <property type="protein sequence ID" value="OIQ85874.1"/>
    <property type="molecule type" value="Genomic_DNA"/>
</dbReference>
<dbReference type="Gene3D" id="1.10.10.10">
    <property type="entry name" value="Winged helix-like DNA-binding domain superfamily/Winged helix DNA-binding domain"/>
    <property type="match status" value="1"/>
</dbReference>
<dbReference type="GO" id="GO:0003700">
    <property type="term" value="F:DNA-binding transcription factor activity"/>
    <property type="evidence" value="ECO:0007669"/>
    <property type="project" value="InterPro"/>
</dbReference>
<gene>
    <name evidence="2" type="ORF">GALL_322670</name>
</gene>
<dbReference type="InterPro" id="IPR000835">
    <property type="entry name" value="HTH_MarR-typ"/>
</dbReference>
<dbReference type="PANTHER" id="PTHR39515:SF2">
    <property type="entry name" value="HTH-TYPE TRANSCRIPTIONAL REGULATOR RV0880"/>
    <property type="match status" value="1"/>
</dbReference>
<dbReference type="Pfam" id="PF01047">
    <property type="entry name" value="MarR"/>
    <property type="match status" value="1"/>
</dbReference>
<feature type="domain" description="HTH marR-type" evidence="1">
    <location>
        <begin position="10"/>
        <end position="149"/>
    </location>
</feature>
<dbReference type="SMART" id="SM00347">
    <property type="entry name" value="HTH_MARR"/>
    <property type="match status" value="1"/>
</dbReference>
<dbReference type="InterPro" id="IPR052526">
    <property type="entry name" value="HTH-type_Bedaq_tolerance"/>
</dbReference>
<accession>A0A1J5QR67</accession>
<comment type="caution">
    <text evidence="2">The sequence shown here is derived from an EMBL/GenBank/DDBJ whole genome shotgun (WGS) entry which is preliminary data.</text>
</comment>
<proteinExistence type="predicted"/>
<dbReference type="Gene3D" id="1.10.287.100">
    <property type="match status" value="1"/>
</dbReference>
<dbReference type="InterPro" id="IPR036390">
    <property type="entry name" value="WH_DNA-bd_sf"/>
</dbReference>
<dbReference type="InterPro" id="IPR036388">
    <property type="entry name" value="WH-like_DNA-bd_sf"/>
</dbReference>
<protein>
    <submittedName>
        <fullName evidence="2">MarR family protein</fullName>
    </submittedName>
</protein>
<dbReference type="PROSITE" id="PS50995">
    <property type="entry name" value="HTH_MARR_2"/>
    <property type="match status" value="1"/>
</dbReference>
<sequence length="150" mass="16381">MTKQADTPKTPELAALAGELRISLGKLIRRLREQAHPGDFTSAQKSVLLRLDRDGPATVSALARAESVRPQSMRVTVAGLEAIGAISGEPDPADGRQTLIHLTPHFRKHLKASRAAKEDWLVRALQAQLSPHEQGELMVAVKLLQRLADF</sequence>
<reference evidence="2" key="1">
    <citation type="submission" date="2016-10" db="EMBL/GenBank/DDBJ databases">
        <title>Sequence of Gallionella enrichment culture.</title>
        <authorList>
            <person name="Poehlein A."/>
            <person name="Muehling M."/>
            <person name="Daniel R."/>
        </authorList>
    </citation>
    <scope>NUCLEOTIDE SEQUENCE</scope>
</reference>
<dbReference type="AlphaFoldDB" id="A0A1J5QR67"/>
<evidence type="ECO:0000313" key="2">
    <source>
        <dbReference type="EMBL" id="OIQ85874.1"/>
    </source>
</evidence>
<name>A0A1J5QR67_9ZZZZ</name>